<name>A0A1L7I9T5_9FLAO</name>
<dbReference type="AlphaFoldDB" id="A0A1L7I9T5"/>
<evidence type="ECO:0000313" key="1">
    <source>
        <dbReference type="EMBL" id="APU70340.1"/>
    </source>
</evidence>
<evidence type="ECO:0000313" key="2">
    <source>
        <dbReference type="Proteomes" id="UP000186230"/>
    </source>
</evidence>
<dbReference type="InterPro" id="IPR021215">
    <property type="entry name" value="DUF2752"/>
</dbReference>
<protein>
    <submittedName>
        <fullName evidence="1">Uncharacterized protein</fullName>
    </submittedName>
</protein>
<dbReference type="EMBL" id="CP016359">
    <property type="protein sequence ID" value="APU70340.1"/>
    <property type="molecule type" value="Genomic_DNA"/>
</dbReference>
<dbReference type="Proteomes" id="UP000186230">
    <property type="component" value="Chromosome"/>
</dbReference>
<reference evidence="1 2" key="1">
    <citation type="submission" date="2016-07" db="EMBL/GenBank/DDBJ databases">
        <title>Multi-omics approach to identify versatile polysaccharide utilization systems of a marine flavobacterium Gramella flava.</title>
        <authorList>
            <person name="Tang K."/>
        </authorList>
    </citation>
    <scope>NUCLEOTIDE SEQUENCE [LARGE SCALE GENOMIC DNA]</scope>
    <source>
        <strain evidence="1 2">JLT2011</strain>
    </source>
</reference>
<keyword evidence="2" id="KW-1185">Reference proteome</keyword>
<proteinExistence type="predicted"/>
<dbReference type="RefSeq" id="WP_236995840.1">
    <property type="nucleotide sequence ID" value="NZ_AMRU01000022.1"/>
</dbReference>
<sequence length="100" mass="11429">MINPEEYMLPCLNKTLFGVDCTGCGAQRAAFLLVKGNFSEAFIMYPAIYPIALLLIFLFVNLFVKFRNDHIIKLSLIIFTAAVMIISYLIKMYSFFNLTN</sequence>
<dbReference type="KEGG" id="gfl:GRFL_3616"/>
<gene>
    <name evidence="1" type="ORF">GRFL_3616</name>
</gene>
<dbReference type="Pfam" id="PF10825">
    <property type="entry name" value="DUF2752"/>
    <property type="match status" value="1"/>
</dbReference>
<dbReference type="STRING" id="1229726.GRFL_3616"/>
<accession>A0A1L7I9T5</accession>
<organism evidence="1 2">
    <name type="scientific">Christiangramia flava JLT2011</name>
    <dbReference type="NCBI Taxonomy" id="1229726"/>
    <lineage>
        <taxon>Bacteria</taxon>
        <taxon>Pseudomonadati</taxon>
        <taxon>Bacteroidota</taxon>
        <taxon>Flavobacteriia</taxon>
        <taxon>Flavobacteriales</taxon>
        <taxon>Flavobacteriaceae</taxon>
        <taxon>Christiangramia</taxon>
    </lineage>
</organism>